<dbReference type="Pfam" id="PF00685">
    <property type="entry name" value="Sulfotransfer_1"/>
    <property type="match status" value="1"/>
</dbReference>
<name>A0A250XBI2_9CHLO</name>
<dbReference type="EC" id="2.8.2.-" evidence="1"/>
<dbReference type="PANTHER" id="PTHR15723">
    <property type="entry name" value="CARBOHYDRATE SULFOTRANSFERASE 15"/>
    <property type="match status" value="1"/>
</dbReference>
<keyword evidence="1" id="KW-0808">Transferase</keyword>
<dbReference type="GO" id="GO:0019319">
    <property type="term" value="P:hexose biosynthetic process"/>
    <property type="evidence" value="ECO:0007669"/>
    <property type="project" value="TreeGrafter"/>
</dbReference>
<gene>
    <name evidence="3" type="ORF">CEUSTIGMA_g7884.t1</name>
</gene>
<feature type="domain" description="Sulfotransferase" evidence="2">
    <location>
        <begin position="281"/>
        <end position="417"/>
    </location>
</feature>
<dbReference type="Gene3D" id="3.40.50.300">
    <property type="entry name" value="P-loop containing nucleotide triphosphate hydrolases"/>
    <property type="match status" value="1"/>
</dbReference>
<evidence type="ECO:0000313" key="3">
    <source>
        <dbReference type="EMBL" id="GAX80445.1"/>
    </source>
</evidence>
<dbReference type="GO" id="GO:0050659">
    <property type="term" value="F:N-acetylgalactosamine 4-sulfate 6-O-sulfotransferase activity"/>
    <property type="evidence" value="ECO:0007669"/>
    <property type="project" value="TreeGrafter"/>
</dbReference>
<proteinExistence type="inferred from homology"/>
<dbReference type="EMBL" id="BEGY01000052">
    <property type="protein sequence ID" value="GAX80445.1"/>
    <property type="molecule type" value="Genomic_DNA"/>
</dbReference>
<reference evidence="3 4" key="1">
    <citation type="submission" date="2017-08" db="EMBL/GenBank/DDBJ databases">
        <title>Acidophilic green algal genome provides insights into adaptation to an acidic environment.</title>
        <authorList>
            <person name="Hirooka S."/>
            <person name="Hirose Y."/>
            <person name="Kanesaki Y."/>
            <person name="Higuchi S."/>
            <person name="Fujiwara T."/>
            <person name="Onuma R."/>
            <person name="Era A."/>
            <person name="Ohbayashi R."/>
            <person name="Uzuka A."/>
            <person name="Nozaki H."/>
            <person name="Yoshikawa H."/>
            <person name="Miyagishima S.Y."/>
        </authorList>
    </citation>
    <scope>NUCLEOTIDE SEQUENCE [LARGE SCALE GENOMIC DNA]</scope>
    <source>
        <strain evidence="3 4">NIES-2499</strain>
    </source>
</reference>
<accession>A0A250XBI2</accession>
<dbReference type="InterPro" id="IPR000863">
    <property type="entry name" value="Sulfotransferase_dom"/>
</dbReference>
<evidence type="ECO:0000256" key="1">
    <source>
        <dbReference type="RuleBase" id="RU361155"/>
    </source>
</evidence>
<comment type="caution">
    <text evidence="3">The sequence shown here is derived from an EMBL/GenBank/DDBJ whole genome shotgun (WGS) entry which is preliminary data.</text>
</comment>
<organism evidence="3 4">
    <name type="scientific">Chlamydomonas eustigma</name>
    <dbReference type="NCBI Taxonomy" id="1157962"/>
    <lineage>
        <taxon>Eukaryota</taxon>
        <taxon>Viridiplantae</taxon>
        <taxon>Chlorophyta</taxon>
        <taxon>core chlorophytes</taxon>
        <taxon>Chlorophyceae</taxon>
        <taxon>CS clade</taxon>
        <taxon>Chlamydomonadales</taxon>
        <taxon>Chlamydomonadaceae</taxon>
        <taxon>Chlamydomonas</taxon>
    </lineage>
</organism>
<dbReference type="PANTHER" id="PTHR15723:SF0">
    <property type="entry name" value="CARBOHYDRATE SULFOTRANSFERASE 15"/>
    <property type="match status" value="1"/>
</dbReference>
<comment type="similarity">
    <text evidence="1">Belongs to the sulfotransferase 1 family.</text>
</comment>
<evidence type="ECO:0000259" key="2">
    <source>
        <dbReference type="Pfam" id="PF00685"/>
    </source>
</evidence>
<evidence type="ECO:0000313" key="4">
    <source>
        <dbReference type="Proteomes" id="UP000232323"/>
    </source>
</evidence>
<dbReference type="InterPro" id="IPR052654">
    <property type="entry name" value="CS_Sulfotransferase"/>
</dbReference>
<protein>
    <recommendedName>
        <fullName evidence="1">Sulfotransferase</fullName>
        <ecNumber evidence="1">2.8.2.-</ecNumber>
    </recommendedName>
</protein>
<keyword evidence="4" id="KW-1185">Reference proteome</keyword>
<dbReference type="Proteomes" id="UP000232323">
    <property type="component" value="Unassembled WGS sequence"/>
</dbReference>
<dbReference type="STRING" id="1157962.A0A250XBI2"/>
<dbReference type="SUPFAM" id="SSF52540">
    <property type="entry name" value="P-loop containing nucleoside triphosphate hydrolases"/>
    <property type="match status" value="1"/>
</dbReference>
<sequence length="481" mass="54375">MCLRFGTNMSQRNVVICVICAPYVFSSLAERFEQGGSTLISKQAVSRNNPSLISTVNELQHNEITKHKRAVAAAQSSTSSLDLKRIRRYAEALDPELMNFSAPGGTYDSKYRNPCWTDAEGAFRCIPHVYLLGGFHSGATSLGQKMSRHSGILTDGMSFGQFWAEDGKTMKSFVEGFSAASASVKKDHDKIILEGSQSTLAFYLASGAKAHRHFTSAFQPCWKMCSEKHYQGGEAEERKECLEKICHSEAIEADKKVALDHGFDFMRDQNIPLLMRAVYAEKLPRLVAVLRDPIDRIHSAYYGYPHYHSRHGRNPTGFLAYVKEQVAGFQGCVTRRSKGDDASNDDACALLFETFGVEEEKVFFHCDQLLRGMHAVYLERWLQYFPRSSMLVVNAEDMFRNVTVTLMDIFTFLGLKTPNVQEWDTIRFAGPVNKYASDRAMLPEARKILNDFYKPYNTRLSKLLNDQRYDLWNQPAAAQSS</sequence>
<dbReference type="OrthoDB" id="526228at2759"/>
<dbReference type="AlphaFoldDB" id="A0A250XBI2"/>
<dbReference type="InterPro" id="IPR027417">
    <property type="entry name" value="P-loop_NTPase"/>
</dbReference>